<name>A0A5S9F0S7_UABAM</name>
<dbReference type="Gene3D" id="3.90.25.10">
    <property type="entry name" value="UDP-galactose 4-epimerase, domain 1"/>
    <property type="match status" value="1"/>
</dbReference>
<dbReference type="PANTHER" id="PTHR47706">
    <property type="entry name" value="NMRA-LIKE FAMILY PROTEIN"/>
    <property type="match status" value="1"/>
</dbReference>
<keyword evidence="5" id="KW-1185">Reference proteome</keyword>
<accession>A0A5S9F0S7</accession>
<keyword evidence="1" id="KW-0521">NADP</keyword>
<dbReference type="InterPro" id="IPR008030">
    <property type="entry name" value="NmrA-like"/>
</dbReference>
<dbReference type="GO" id="GO:0016491">
    <property type="term" value="F:oxidoreductase activity"/>
    <property type="evidence" value="ECO:0007669"/>
    <property type="project" value="UniProtKB-KW"/>
</dbReference>
<gene>
    <name evidence="4" type="ORF">UABAM_00155</name>
</gene>
<dbReference type="InterPro" id="IPR036291">
    <property type="entry name" value="NAD(P)-bd_dom_sf"/>
</dbReference>
<protein>
    <recommendedName>
        <fullName evidence="3">NmrA-like domain-containing protein</fullName>
    </recommendedName>
</protein>
<organism evidence="4 5">
    <name type="scientific">Uabimicrobium amorphum</name>
    <dbReference type="NCBI Taxonomy" id="2596890"/>
    <lineage>
        <taxon>Bacteria</taxon>
        <taxon>Pseudomonadati</taxon>
        <taxon>Planctomycetota</taxon>
        <taxon>Candidatus Uabimicrobiia</taxon>
        <taxon>Candidatus Uabimicrobiales</taxon>
        <taxon>Candidatus Uabimicrobiaceae</taxon>
        <taxon>Candidatus Uabimicrobium</taxon>
    </lineage>
</organism>
<dbReference type="EMBL" id="AP019860">
    <property type="protein sequence ID" value="BBM81816.1"/>
    <property type="molecule type" value="Genomic_DNA"/>
</dbReference>
<dbReference type="RefSeq" id="WP_151966082.1">
    <property type="nucleotide sequence ID" value="NZ_AP019860.1"/>
</dbReference>
<evidence type="ECO:0000259" key="3">
    <source>
        <dbReference type="Pfam" id="PF05368"/>
    </source>
</evidence>
<feature type="domain" description="NmrA-like" evidence="3">
    <location>
        <begin position="3"/>
        <end position="227"/>
    </location>
</feature>
<evidence type="ECO:0000313" key="5">
    <source>
        <dbReference type="Proteomes" id="UP000326354"/>
    </source>
</evidence>
<dbReference type="Proteomes" id="UP000326354">
    <property type="component" value="Chromosome"/>
</dbReference>
<keyword evidence="2" id="KW-0560">Oxidoreductase</keyword>
<dbReference type="Gene3D" id="3.40.50.720">
    <property type="entry name" value="NAD(P)-binding Rossmann-like Domain"/>
    <property type="match status" value="1"/>
</dbReference>
<dbReference type="SUPFAM" id="SSF51735">
    <property type="entry name" value="NAD(P)-binding Rossmann-fold domains"/>
    <property type="match status" value="1"/>
</dbReference>
<dbReference type="OrthoDB" id="9807212at2"/>
<dbReference type="PANTHER" id="PTHR47706:SF1">
    <property type="entry name" value="CIPA-LIKE, PUTATIVE (AFU_ORTHOLOGUE AFUA_1G12460)-RELATED"/>
    <property type="match status" value="1"/>
</dbReference>
<proteinExistence type="predicted"/>
<dbReference type="Pfam" id="PF05368">
    <property type="entry name" value="NmrA"/>
    <property type="match status" value="1"/>
</dbReference>
<reference evidence="4 5" key="1">
    <citation type="submission" date="2019-08" db="EMBL/GenBank/DDBJ databases">
        <title>Complete genome sequence of Candidatus Uab amorphum.</title>
        <authorList>
            <person name="Shiratori T."/>
            <person name="Suzuki S."/>
            <person name="Kakizawa Y."/>
            <person name="Ishida K."/>
        </authorList>
    </citation>
    <scope>NUCLEOTIDE SEQUENCE [LARGE SCALE GENOMIC DNA]</scope>
    <source>
        <strain evidence="4 5">SRT547</strain>
    </source>
</reference>
<evidence type="ECO:0000313" key="4">
    <source>
        <dbReference type="EMBL" id="BBM81816.1"/>
    </source>
</evidence>
<dbReference type="AlphaFoldDB" id="A0A5S9F0S7"/>
<dbReference type="KEGG" id="uam:UABAM_00155"/>
<sequence length="301" mass="34192">MTNNLIIIAGATGDLGRRVAKYLLKLNARVRVLSRRSTQSQSINELQQLGCEIQQVDYSDVEQMASALEGAHCVVSCLSGLEDVIVDAQYNLYLAVLEANVKRFFPSDFAIDYTKIPEKSNRNLNLRLKFYQKISDTPIEVTSILNGAFTNMLKDTAPFLLYKIRRALHWGNAQQLLDFTTIDNTAEYTAHAALDEKTPRWLKISGDEISPRGLAVAATNASGKKFKTFRPGGLTQLKIFIAMTKFFTPKSNDLYPAWQGMQYFHSMFGGKPKFEKLDNDRYDIKWTKVEDFLREEVFCTE</sequence>
<evidence type="ECO:0000256" key="2">
    <source>
        <dbReference type="ARBA" id="ARBA00023002"/>
    </source>
</evidence>
<evidence type="ECO:0000256" key="1">
    <source>
        <dbReference type="ARBA" id="ARBA00022857"/>
    </source>
</evidence>
<dbReference type="InterPro" id="IPR051609">
    <property type="entry name" value="NmrA/Isoflavone_reductase-like"/>
</dbReference>